<dbReference type="AlphaFoldDB" id="A0A815KB90"/>
<dbReference type="InterPro" id="IPR013121">
    <property type="entry name" value="Fe_red_NAD-bd_6"/>
</dbReference>
<dbReference type="InterPro" id="IPR050369">
    <property type="entry name" value="RBOH/FRE"/>
</dbReference>
<organism evidence="4 5">
    <name type="scientific">Adineta steineri</name>
    <dbReference type="NCBI Taxonomy" id="433720"/>
    <lineage>
        <taxon>Eukaryota</taxon>
        <taxon>Metazoa</taxon>
        <taxon>Spiralia</taxon>
        <taxon>Gnathifera</taxon>
        <taxon>Rotifera</taxon>
        <taxon>Eurotatoria</taxon>
        <taxon>Bdelloidea</taxon>
        <taxon>Adinetida</taxon>
        <taxon>Adinetidae</taxon>
        <taxon>Adineta</taxon>
    </lineage>
</organism>
<evidence type="ECO:0000259" key="2">
    <source>
        <dbReference type="Pfam" id="PF08022"/>
    </source>
</evidence>
<evidence type="ECO:0000259" key="3">
    <source>
        <dbReference type="Pfam" id="PF08030"/>
    </source>
</evidence>
<dbReference type="PANTHER" id="PTHR11972">
    <property type="entry name" value="NADPH OXIDASE"/>
    <property type="match status" value="1"/>
</dbReference>
<evidence type="ECO:0000313" key="5">
    <source>
        <dbReference type="Proteomes" id="UP000663860"/>
    </source>
</evidence>
<dbReference type="InterPro" id="IPR017938">
    <property type="entry name" value="Riboflavin_synthase-like_b-brl"/>
</dbReference>
<feature type="domain" description="Ferric reductase NAD binding" evidence="3">
    <location>
        <begin position="9"/>
        <end position="125"/>
    </location>
</feature>
<protein>
    <submittedName>
        <fullName evidence="4">Uncharacterized protein</fullName>
    </submittedName>
</protein>
<name>A0A815KB90_9BILA</name>
<evidence type="ECO:0000256" key="1">
    <source>
        <dbReference type="ARBA" id="ARBA00023002"/>
    </source>
</evidence>
<keyword evidence="1" id="KW-0560">Oxidoreductase</keyword>
<comment type="caution">
    <text evidence="4">The sequence shown here is derived from an EMBL/GenBank/DDBJ whole genome shotgun (WGS) entry which is preliminary data.</text>
</comment>
<dbReference type="Pfam" id="PF08030">
    <property type="entry name" value="NAD_binding_6"/>
    <property type="match status" value="2"/>
</dbReference>
<feature type="domain" description="Ferric reductase NAD binding" evidence="3">
    <location>
        <begin position="229"/>
        <end position="340"/>
    </location>
</feature>
<dbReference type="InterPro" id="IPR013112">
    <property type="entry name" value="FAD-bd_8"/>
</dbReference>
<dbReference type="SUPFAM" id="SSF63380">
    <property type="entry name" value="Riboflavin synthase domain-like"/>
    <property type="match status" value="1"/>
</dbReference>
<reference evidence="4" key="1">
    <citation type="submission" date="2021-02" db="EMBL/GenBank/DDBJ databases">
        <authorList>
            <person name="Nowell W R."/>
        </authorList>
    </citation>
    <scope>NUCLEOTIDE SEQUENCE</scope>
</reference>
<dbReference type="EMBL" id="CAJNOE010001129">
    <property type="protein sequence ID" value="CAF1390775.1"/>
    <property type="molecule type" value="Genomic_DNA"/>
</dbReference>
<proteinExistence type="predicted"/>
<dbReference type="Proteomes" id="UP000663860">
    <property type="component" value="Unassembled WGS sequence"/>
</dbReference>
<sequence length="342" mass="39789">MNYRQSVLTNQKLKKIDFIWVNRGIVNVSRFRNILDEFEAEQESYLAGTTPSTTNSQSRYLDIHLYCTSIRSDEQTILRNLSYHLVANMYEDMYTQLRTPTHVGRPPWKLLFAKFKVKYRSTNVFFLQLPLLTLNVHATQAAYLSHNAAHAADGRTELISIRIEDAHALSFMIEKPSNFNFHVGEYINICLTCIVRNEWHPFTICSITIQKQIQEITFTDKQKDAIASIGITPYISALESLIYQLREQRCKCSRCVNRDIGNVSWFRNILDEFEAEQESYLAGTTPSKTNSQSRYLDIHLYYTSIHSNEQTMLENFPYSLVANMYEDMYTQLRTPTHVGRSP</sequence>
<gene>
    <name evidence="4" type="ORF">IZO911_LOCUS38943</name>
</gene>
<feature type="domain" description="FAD-binding 8" evidence="2">
    <location>
        <begin position="158"/>
        <end position="214"/>
    </location>
</feature>
<dbReference type="GO" id="GO:0016491">
    <property type="term" value="F:oxidoreductase activity"/>
    <property type="evidence" value="ECO:0007669"/>
    <property type="project" value="UniProtKB-KW"/>
</dbReference>
<dbReference type="Pfam" id="PF08022">
    <property type="entry name" value="FAD_binding_8"/>
    <property type="match status" value="1"/>
</dbReference>
<dbReference type="GO" id="GO:0005886">
    <property type="term" value="C:plasma membrane"/>
    <property type="evidence" value="ECO:0007669"/>
    <property type="project" value="TreeGrafter"/>
</dbReference>
<dbReference type="PANTHER" id="PTHR11972:SF153">
    <property type="entry name" value="SUPEROXIDE-GENERATING NADPH OXIDASE HEAVY CHAIN SUBUNIT A"/>
    <property type="match status" value="1"/>
</dbReference>
<evidence type="ECO:0000313" key="4">
    <source>
        <dbReference type="EMBL" id="CAF1390775.1"/>
    </source>
</evidence>
<accession>A0A815KB90</accession>
<dbReference type="InterPro" id="IPR039261">
    <property type="entry name" value="FNR_nucleotide-bd"/>
</dbReference>
<dbReference type="Gene3D" id="3.40.50.80">
    <property type="entry name" value="Nucleotide-binding domain of ferredoxin-NADP reductase (FNR) module"/>
    <property type="match status" value="2"/>
</dbReference>